<sequence length="113" mass="13138">MQKRKSPLEVKEEPKVSLNKRTNPLELEKKTTEVKTLKETEFKVFTIDNANKIKRKLTITKLSKVLLETVKTMHPDKKTGVILENALLEYLQKTNELEYKKVVDILSKKEGNL</sequence>
<dbReference type="STRING" id="1318466.BN85410290"/>
<evidence type="ECO:0000313" key="1">
    <source>
        <dbReference type="EMBL" id="CCV64606.1"/>
    </source>
</evidence>
<protein>
    <submittedName>
        <fullName evidence="1">Uncharacterized protein</fullName>
    </submittedName>
</protein>
<organism evidence="1 2">
    <name type="scientific">Alteracholeplasma palmae (strain ATCC 49389 / J233)</name>
    <name type="common">Acholeplasma palmae</name>
    <dbReference type="NCBI Taxonomy" id="1318466"/>
    <lineage>
        <taxon>Bacteria</taxon>
        <taxon>Bacillati</taxon>
        <taxon>Mycoplasmatota</taxon>
        <taxon>Mollicutes</taxon>
        <taxon>Acholeplasmatales</taxon>
        <taxon>Acholeplasmataceae</taxon>
        <taxon>Acholeplasma</taxon>
    </lineage>
</organism>
<dbReference type="EMBL" id="FO681347">
    <property type="protein sequence ID" value="CCV64606.1"/>
    <property type="molecule type" value="Genomic_DNA"/>
</dbReference>
<dbReference type="Proteomes" id="UP000032740">
    <property type="component" value="Chromosome"/>
</dbReference>
<keyword evidence="2" id="KW-1185">Reference proteome</keyword>
<dbReference type="AlphaFoldDB" id="U4KS05"/>
<dbReference type="RefSeq" id="WP_026660924.1">
    <property type="nucleotide sequence ID" value="NC_022538.1"/>
</dbReference>
<gene>
    <name evidence="1" type="ORF">BN85410290</name>
</gene>
<dbReference type="KEGG" id="apal:BN85410290"/>
<accession>U4KS05</accession>
<name>U4KS05_ALTPJ</name>
<proteinExistence type="predicted"/>
<reference evidence="1 2" key="1">
    <citation type="journal article" date="2013" name="J. Mol. Microbiol. Biotechnol.">
        <title>Analysis of the Complete Genomes of Acholeplasma brassicae , A. palmae and A. laidlawii and Their Comparison to the Obligate Parasites from ' Candidatus Phytoplasma'.</title>
        <authorList>
            <person name="Kube M."/>
            <person name="Siewert C."/>
            <person name="Migdoll A.M."/>
            <person name="Duduk B."/>
            <person name="Holz S."/>
            <person name="Rabus R."/>
            <person name="Seemuller E."/>
            <person name="Mitrovic J."/>
            <person name="Muller I."/>
            <person name="Buttner C."/>
            <person name="Reinhardt R."/>
        </authorList>
    </citation>
    <scope>NUCLEOTIDE SEQUENCE [LARGE SCALE GENOMIC DNA]</scope>
    <source>
        <strain evidence="1 2">J233</strain>
    </source>
</reference>
<dbReference type="HOGENOM" id="CLU_2115640_0_0_14"/>
<evidence type="ECO:0000313" key="2">
    <source>
        <dbReference type="Proteomes" id="UP000032740"/>
    </source>
</evidence>